<sequence length="110" mass="12617">MIFKPHFILKDFNTILLLLDLVLGRILLTPVSRMCKAAHVIHTYSSPARHINGPQACKTKRDANQLIEKPMPSDCLRTSSLMMPCPPTPLQSFHPPSRRRYRFEAHQAKQ</sequence>
<protein>
    <submittedName>
        <fullName evidence="2">Uncharacterized protein</fullName>
    </submittedName>
</protein>
<evidence type="ECO:0000313" key="2">
    <source>
        <dbReference type="EMBL" id="KAF2434906.1"/>
    </source>
</evidence>
<evidence type="ECO:0000313" key="3">
    <source>
        <dbReference type="Proteomes" id="UP000800235"/>
    </source>
</evidence>
<proteinExistence type="predicted"/>
<name>A0A9P4P1G0_9PEZI</name>
<dbReference type="Proteomes" id="UP000800235">
    <property type="component" value="Unassembled WGS sequence"/>
</dbReference>
<feature type="region of interest" description="Disordered" evidence="1">
    <location>
        <begin position="87"/>
        <end position="110"/>
    </location>
</feature>
<keyword evidence="3" id="KW-1185">Reference proteome</keyword>
<dbReference type="AlphaFoldDB" id="A0A9P4P1G0"/>
<accession>A0A9P4P1G0</accession>
<organism evidence="2 3">
    <name type="scientific">Tothia fuscella</name>
    <dbReference type="NCBI Taxonomy" id="1048955"/>
    <lineage>
        <taxon>Eukaryota</taxon>
        <taxon>Fungi</taxon>
        <taxon>Dikarya</taxon>
        <taxon>Ascomycota</taxon>
        <taxon>Pezizomycotina</taxon>
        <taxon>Dothideomycetes</taxon>
        <taxon>Pleosporomycetidae</taxon>
        <taxon>Venturiales</taxon>
        <taxon>Cylindrosympodiaceae</taxon>
        <taxon>Tothia</taxon>
    </lineage>
</organism>
<comment type="caution">
    <text evidence="2">The sequence shown here is derived from an EMBL/GenBank/DDBJ whole genome shotgun (WGS) entry which is preliminary data.</text>
</comment>
<gene>
    <name evidence="2" type="ORF">EJ08DRAFT_437782</name>
</gene>
<dbReference type="EMBL" id="MU007015">
    <property type="protein sequence ID" value="KAF2434906.1"/>
    <property type="molecule type" value="Genomic_DNA"/>
</dbReference>
<evidence type="ECO:0000256" key="1">
    <source>
        <dbReference type="SAM" id="MobiDB-lite"/>
    </source>
</evidence>
<reference evidence="2" key="1">
    <citation type="journal article" date="2020" name="Stud. Mycol.">
        <title>101 Dothideomycetes genomes: a test case for predicting lifestyles and emergence of pathogens.</title>
        <authorList>
            <person name="Haridas S."/>
            <person name="Albert R."/>
            <person name="Binder M."/>
            <person name="Bloem J."/>
            <person name="Labutti K."/>
            <person name="Salamov A."/>
            <person name="Andreopoulos B."/>
            <person name="Baker S."/>
            <person name="Barry K."/>
            <person name="Bills G."/>
            <person name="Bluhm B."/>
            <person name="Cannon C."/>
            <person name="Castanera R."/>
            <person name="Culley D."/>
            <person name="Daum C."/>
            <person name="Ezra D."/>
            <person name="Gonzalez J."/>
            <person name="Henrissat B."/>
            <person name="Kuo A."/>
            <person name="Liang C."/>
            <person name="Lipzen A."/>
            <person name="Lutzoni F."/>
            <person name="Magnuson J."/>
            <person name="Mondo S."/>
            <person name="Nolan M."/>
            <person name="Ohm R."/>
            <person name="Pangilinan J."/>
            <person name="Park H.-J."/>
            <person name="Ramirez L."/>
            <person name="Alfaro M."/>
            <person name="Sun H."/>
            <person name="Tritt A."/>
            <person name="Yoshinaga Y."/>
            <person name="Zwiers L.-H."/>
            <person name="Turgeon B."/>
            <person name="Goodwin S."/>
            <person name="Spatafora J."/>
            <person name="Crous P."/>
            <person name="Grigoriev I."/>
        </authorList>
    </citation>
    <scope>NUCLEOTIDE SEQUENCE</scope>
    <source>
        <strain evidence="2">CBS 130266</strain>
    </source>
</reference>